<evidence type="ECO:0000313" key="4">
    <source>
        <dbReference type="EMBL" id="MCU6764914.1"/>
    </source>
</evidence>
<dbReference type="PANTHER" id="PTHR35902:SF6">
    <property type="entry name" value="CONSERVED WITHIN P. AEROPHILUM"/>
    <property type="match status" value="1"/>
</dbReference>
<comment type="caution">
    <text evidence="4">The sequence shown here is derived from an EMBL/GenBank/DDBJ whole genome shotgun (WGS) entry which is preliminary data.</text>
</comment>
<accession>A0ABT2TRP7</accession>
<dbReference type="Proteomes" id="UP001652409">
    <property type="component" value="Unassembled WGS sequence"/>
</dbReference>
<evidence type="ECO:0000313" key="5">
    <source>
        <dbReference type="Proteomes" id="UP001652409"/>
    </source>
</evidence>
<evidence type="ECO:0000256" key="1">
    <source>
        <dbReference type="SAM" id="MobiDB-lite"/>
    </source>
</evidence>
<proteinExistence type="predicted"/>
<evidence type="ECO:0008006" key="6">
    <source>
        <dbReference type="Google" id="ProtNLM"/>
    </source>
</evidence>
<name>A0ABT2TRP7_9FIRM</name>
<feature type="compositionally biased region" description="Basic and acidic residues" evidence="1">
    <location>
        <begin position="69"/>
        <end position="93"/>
    </location>
</feature>
<keyword evidence="5" id="KW-1185">Reference proteome</keyword>
<evidence type="ECO:0000256" key="2">
    <source>
        <dbReference type="SAM" id="Phobius"/>
    </source>
</evidence>
<organism evidence="4 5">
    <name type="scientific">Blautia ammoniilytica</name>
    <dbReference type="NCBI Taxonomy" id="2981782"/>
    <lineage>
        <taxon>Bacteria</taxon>
        <taxon>Bacillati</taxon>
        <taxon>Bacillota</taxon>
        <taxon>Clostridia</taxon>
        <taxon>Lachnospirales</taxon>
        <taxon>Lachnospiraceae</taxon>
        <taxon>Blautia</taxon>
    </lineage>
</organism>
<dbReference type="RefSeq" id="WP_158420990.1">
    <property type="nucleotide sequence ID" value="NZ_JAOQJL010000008.1"/>
</dbReference>
<keyword evidence="2" id="KW-0812">Transmembrane</keyword>
<protein>
    <recommendedName>
        <fullName evidence="6">CARDB domain-containing protein</fullName>
    </recommendedName>
</protein>
<feature type="region of interest" description="Disordered" evidence="1">
    <location>
        <begin position="65"/>
        <end position="101"/>
    </location>
</feature>
<evidence type="ECO:0000256" key="3">
    <source>
        <dbReference type="SAM" id="SignalP"/>
    </source>
</evidence>
<keyword evidence="2" id="KW-1133">Transmembrane helix</keyword>
<dbReference type="EMBL" id="JAOQJL010000008">
    <property type="protein sequence ID" value="MCU6764914.1"/>
    <property type="molecule type" value="Genomic_DNA"/>
</dbReference>
<reference evidence="4 5" key="1">
    <citation type="journal article" date="2021" name="ISME Commun">
        <title>Automated analysis of genomic sequences facilitates high-throughput and comprehensive description of bacteria.</title>
        <authorList>
            <person name="Hitch T.C.A."/>
        </authorList>
    </citation>
    <scope>NUCLEOTIDE SEQUENCE [LARGE SCALE GENOMIC DNA]</scope>
    <source>
        <strain evidence="4 5">Sanger_23</strain>
    </source>
</reference>
<feature type="signal peptide" evidence="3">
    <location>
        <begin position="1"/>
        <end position="25"/>
    </location>
</feature>
<keyword evidence="2" id="KW-0472">Membrane</keyword>
<dbReference type="PANTHER" id="PTHR35902">
    <property type="entry name" value="S-LAYER DOMAIN-LIKE PROTEIN-RELATED"/>
    <property type="match status" value="1"/>
</dbReference>
<feature type="transmembrane region" description="Helical" evidence="2">
    <location>
        <begin position="412"/>
        <end position="432"/>
    </location>
</feature>
<feature type="chain" id="PRO_5047411486" description="CARDB domain-containing protein" evidence="3">
    <location>
        <begin position="26"/>
        <end position="451"/>
    </location>
</feature>
<gene>
    <name evidence="4" type="ORF">OCV61_05735</name>
</gene>
<keyword evidence="3" id="KW-0732">Signal</keyword>
<sequence>MEKKFVKTTFAILSFMMLLPTSVFAEDAGDMEAAFVGESGLEADQSASYIDVDSTLPSYIDVDSTLPFEEEKNNPTDEKIPGTEEQTPEKTDSENQNSDLDEFISGDASAEDEKKTIHVIIENGNTDTDNGTQITDPVIDSGDYSAGGYSGGGSSASSSGEKILHKPQVLLEDNNLSGQNLKAGTVTEMSFTFRNKSRSQNVFGLKISISADTKGIEFERNSFYVQRLTPGEAITLKQKVTIAEDCAPGQATVSFSLDYEDSKATGAAGTETLSFQITQQARAKLEASDIPSVLYTMDTVEIPVKAMNLGRDKIYNASVRLEADGLNPKESAFLGTLEAGTAVQGSLRVYVKGKLEDDDGSFPNRITGKLILTYEDAAGNSYKESTEFESEIKEAKIQSLKIEDDQEETNSWWYSVIAVIAVLLVSVILLLLGKLHKKNILLEETRKVDAH</sequence>